<feature type="region of interest" description="Disordered" evidence="4">
    <location>
        <begin position="80"/>
        <end position="176"/>
    </location>
</feature>
<evidence type="ECO:0000313" key="6">
    <source>
        <dbReference type="EMBL" id="KAK9802626.1"/>
    </source>
</evidence>
<dbReference type="Proteomes" id="UP001465755">
    <property type="component" value="Unassembled WGS sequence"/>
</dbReference>
<feature type="compositionally biased region" description="Pro residues" evidence="4">
    <location>
        <begin position="161"/>
        <end position="171"/>
    </location>
</feature>
<sequence>MASGAVAAPATAEGRRDAQANGKSLSKTVTDTVTGEHEHTIVGYSLVKGIGDGEPIASERFSVGGHEWVLLFYPDGKRSSSGDGAIPGQGPPLPPPVVMAQQLQQAEQRVQQAQQQAQQAQQQLQHHQQQQQQQQQQPPGAAQQRPPQAPPNPQAVMGYPQPVPQAVPPGAQPALRRDPTNEYAALFVALIGESDAPQGVVNTSDGRVVRAFHRFTLVDQNRQGQDLTKGRRRDQGAVKISCARQDPNARNCHGYRKFVKRNMLENPNNGYLVDDTIIIRYTIELVVSSGGALSRATGTTAVPKPPTIQVPPSTLGVDMAALLEAGDNADVTFKVEGEDMKAHRIMLTTRSAVFRALLNAPMREGAEGVVNLEDVRAPVFRALLHFIYTDALPEELEGASLGVAMAQHLLVAADRFALARLRRICERRLCETVEVESVATTLALAEQNHAEELKRVCLEFVSKNLSVVMTSEGYQHMVSSCPQLQAELLHTIAVSVAERNSHRTRHGTHARDHADAAIDEARRVRPRRE</sequence>
<dbReference type="AlphaFoldDB" id="A0AAW1NYL5"/>
<feature type="region of interest" description="Disordered" evidence="4">
    <location>
        <begin position="1"/>
        <end position="35"/>
    </location>
</feature>
<dbReference type="InterPro" id="IPR008974">
    <property type="entry name" value="TRAF-like"/>
</dbReference>
<protein>
    <recommendedName>
        <fullName evidence="5">BTB domain-containing protein</fullName>
    </recommendedName>
</protein>
<evidence type="ECO:0000259" key="5">
    <source>
        <dbReference type="PROSITE" id="PS50097"/>
    </source>
</evidence>
<evidence type="ECO:0000256" key="4">
    <source>
        <dbReference type="SAM" id="MobiDB-lite"/>
    </source>
</evidence>
<keyword evidence="7" id="KW-1185">Reference proteome</keyword>
<evidence type="ECO:0000256" key="3">
    <source>
        <dbReference type="ARBA" id="ARBA00010846"/>
    </source>
</evidence>
<dbReference type="InterPro" id="IPR002083">
    <property type="entry name" value="MATH/TRAF_dom"/>
</dbReference>
<evidence type="ECO:0000256" key="2">
    <source>
        <dbReference type="ARBA" id="ARBA00004906"/>
    </source>
</evidence>
<dbReference type="Pfam" id="PF24570">
    <property type="entry name" value="BACK_BPM_SPOP"/>
    <property type="match status" value="1"/>
</dbReference>
<dbReference type="SUPFAM" id="SSF49599">
    <property type="entry name" value="TRAF domain-like"/>
    <property type="match status" value="2"/>
</dbReference>
<dbReference type="Gene3D" id="1.25.40.420">
    <property type="match status" value="1"/>
</dbReference>
<dbReference type="PANTHER" id="PTHR26379">
    <property type="entry name" value="BTB/POZ AND MATH DOMAIN-CONTAINING PROTEIN 1"/>
    <property type="match status" value="1"/>
</dbReference>
<reference evidence="6 7" key="1">
    <citation type="journal article" date="2024" name="Nat. Commun.">
        <title>Phylogenomics reveals the evolutionary origins of lichenization in chlorophyte algae.</title>
        <authorList>
            <person name="Puginier C."/>
            <person name="Libourel C."/>
            <person name="Otte J."/>
            <person name="Skaloud P."/>
            <person name="Haon M."/>
            <person name="Grisel S."/>
            <person name="Petersen M."/>
            <person name="Berrin J.G."/>
            <person name="Delaux P.M."/>
            <person name="Dal Grande F."/>
            <person name="Keller J."/>
        </authorList>
    </citation>
    <scope>NUCLEOTIDE SEQUENCE [LARGE SCALE GENOMIC DNA]</scope>
    <source>
        <strain evidence="6 7">SAG 2036</strain>
    </source>
</reference>
<dbReference type="InterPro" id="IPR000210">
    <property type="entry name" value="BTB/POZ_dom"/>
</dbReference>
<dbReference type="GO" id="GO:0016567">
    <property type="term" value="P:protein ubiquitination"/>
    <property type="evidence" value="ECO:0007669"/>
    <property type="project" value="InterPro"/>
</dbReference>
<dbReference type="Gene3D" id="3.30.710.10">
    <property type="entry name" value="Potassium Channel Kv1.1, Chain A"/>
    <property type="match status" value="1"/>
</dbReference>
<organism evidence="6 7">
    <name type="scientific">Symbiochloris irregularis</name>
    <dbReference type="NCBI Taxonomy" id="706552"/>
    <lineage>
        <taxon>Eukaryota</taxon>
        <taxon>Viridiplantae</taxon>
        <taxon>Chlorophyta</taxon>
        <taxon>core chlorophytes</taxon>
        <taxon>Trebouxiophyceae</taxon>
        <taxon>Trebouxiales</taxon>
        <taxon>Trebouxiaceae</taxon>
        <taxon>Symbiochloris</taxon>
    </lineage>
</organism>
<comment type="function">
    <text evidence="1">May act as a substrate-specific adapter of an E3 ubiquitin-protein ligase complex (CUL3-RBX1-BTB) which mediates the ubiquitination and subsequent proteasomal degradation of target proteins.</text>
</comment>
<dbReference type="PANTHER" id="PTHR26379:SF187">
    <property type="entry name" value="OS07G0655300 PROTEIN"/>
    <property type="match status" value="1"/>
</dbReference>
<dbReference type="PROSITE" id="PS50097">
    <property type="entry name" value="BTB"/>
    <property type="match status" value="1"/>
</dbReference>
<accession>A0AAW1NYL5</accession>
<dbReference type="Pfam" id="PF22486">
    <property type="entry name" value="MATH_2"/>
    <property type="match status" value="1"/>
</dbReference>
<gene>
    <name evidence="6" type="ORF">WJX73_006579</name>
</gene>
<evidence type="ECO:0000256" key="1">
    <source>
        <dbReference type="ARBA" id="ARBA00002668"/>
    </source>
</evidence>
<dbReference type="SMART" id="SM00225">
    <property type="entry name" value="BTB"/>
    <property type="match status" value="1"/>
</dbReference>
<dbReference type="CDD" id="cd18280">
    <property type="entry name" value="BTB_POZ_BPM_plant"/>
    <property type="match status" value="1"/>
</dbReference>
<dbReference type="CDD" id="cd00121">
    <property type="entry name" value="MATH"/>
    <property type="match status" value="1"/>
</dbReference>
<dbReference type="Gene3D" id="2.60.210.10">
    <property type="entry name" value="Apoptosis, Tumor Necrosis Factor Receptor Associated Protein 2, Chain A"/>
    <property type="match status" value="2"/>
</dbReference>
<comment type="similarity">
    <text evidence="3">Belongs to the Tdpoz family.</text>
</comment>
<dbReference type="GO" id="GO:0071472">
    <property type="term" value="P:cellular response to salt stress"/>
    <property type="evidence" value="ECO:0007669"/>
    <property type="project" value="UniProtKB-ARBA"/>
</dbReference>
<dbReference type="InterPro" id="IPR011333">
    <property type="entry name" value="SKP1/BTB/POZ_sf"/>
</dbReference>
<feature type="region of interest" description="Disordered" evidence="4">
    <location>
        <begin position="500"/>
        <end position="529"/>
    </location>
</feature>
<dbReference type="EMBL" id="JALJOQ010000070">
    <property type="protein sequence ID" value="KAK9802626.1"/>
    <property type="molecule type" value="Genomic_DNA"/>
</dbReference>
<name>A0AAW1NYL5_9CHLO</name>
<feature type="compositionally biased region" description="Basic and acidic residues" evidence="4">
    <location>
        <begin position="509"/>
        <end position="529"/>
    </location>
</feature>
<dbReference type="InterPro" id="IPR056423">
    <property type="entry name" value="BACK_BPM_SPOP"/>
</dbReference>
<evidence type="ECO:0000313" key="7">
    <source>
        <dbReference type="Proteomes" id="UP001465755"/>
    </source>
</evidence>
<dbReference type="Pfam" id="PF00651">
    <property type="entry name" value="BTB"/>
    <property type="match status" value="1"/>
</dbReference>
<feature type="compositionally biased region" description="Polar residues" evidence="4">
    <location>
        <begin position="21"/>
        <end position="33"/>
    </location>
</feature>
<comment type="pathway">
    <text evidence="2">Protein modification; protein ubiquitination.</text>
</comment>
<dbReference type="SUPFAM" id="SSF81995">
    <property type="entry name" value="beta-sandwich domain of Sec23/24"/>
    <property type="match status" value="1"/>
</dbReference>
<dbReference type="InterPro" id="IPR045005">
    <property type="entry name" value="BPM1-6"/>
</dbReference>
<feature type="compositionally biased region" description="Low complexity" evidence="4">
    <location>
        <begin position="98"/>
        <end position="146"/>
    </location>
</feature>
<dbReference type="CDD" id="cd14736">
    <property type="entry name" value="BACK_AtBPM-like"/>
    <property type="match status" value="1"/>
</dbReference>
<proteinExistence type="inferred from homology"/>
<feature type="domain" description="BTB" evidence="5">
    <location>
        <begin position="329"/>
        <end position="396"/>
    </location>
</feature>
<comment type="caution">
    <text evidence="6">The sequence shown here is derived from an EMBL/GenBank/DDBJ whole genome shotgun (WGS) entry which is preliminary data.</text>
</comment>
<dbReference type="SUPFAM" id="SSF54695">
    <property type="entry name" value="POZ domain"/>
    <property type="match status" value="1"/>
</dbReference>
<dbReference type="InterPro" id="IPR034090">
    <property type="entry name" value="BPM_C"/>
</dbReference>